<evidence type="ECO:0000313" key="5">
    <source>
        <dbReference type="EMBL" id="QHC01172.1"/>
    </source>
</evidence>
<feature type="active site" description="Tele-AMP-histidine intermediate" evidence="1">
    <location>
        <position position="93"/>
    </location>
</feature>
<dbReference type="AlphaFoldDB" id="A0A7L4YQ74"/>
<name>A0A7L4YQ74_9ACTN</name>
<evidence type="ECO:0000313" key="6">
    <source>
        <dbReference type="Proteomes" id="UP000463857"/>
    </source>
</evidence>
<reference evidence="5 6" key="1">
    <citation type="journal article" date="2018" name="Int. J. Syst. Evol. Microbiol.">
        <title>Epidermidibacterium keratini gen. nov., sp. nov., a member of the family Sporichthyaceae, isolated from keratin epidermis.</title>
        <authorList>
            <person name="Lee D.G."/>
            <person name="Trujillo M.E."/>
            <person name="Kang S."/>
            <person name="Nam J.J."/>
            <person name="Kim Y.J."/>
        </authorList>
    </citation>
    <scope>NUCLEOTIDE SEQUENCE [LARGE SCALE GENOMIC DNA]</scope>
    <source>
        <strain evidence="5 6">EPI-7</strain>
    </source>
</reference>
<dbReference type="Gene3D" id="3.30.428.10">
    <property type="entry name" value="HIT-like"/>
    <property type="match status" value="1"/>
</dbReference>
<dbReference type="OrthoDB" id="9784774at2"/>
<dbReference type="EMBL" id="CP047156">
    <property type="protein sequence ID" value="QHC01172.1"/>
    <property type="molecule type" value="Genomic_DNA"/>
</dbReference>
<feature type="short sequence motif" description="Histidine triad motif" evidence="2 3">
    <location>
        <begin position="91"/>
        <end position="95"/>
    </location>
</feature>
<dbReference type="Proteomes" id="UP000463857">
    <property type="component" value="Chromosome"/>
</dbReference>
<dbReference type="InterPro" id="IPR001310">
    <property type="entry name" value="Histidine_triad_HIT"/>
</dbReference>
<sequence>MSSIFTKIIDGSAPARFVYADDLCVAFLDIAPLSDGHTLVVPREPVDHWLDADDELMAHLWKVTGLIGHAQKAAFTSRRIGVIVAGYEVPHLHIHTFPSMSMSDFSFYSKDHRPDPRRLDANADALRAALGEHAYAGS</sequence>
<evidence type="ECO:0000259" key="4">
    <source>
        <dbReference type="PROSITE" id="PS51084"/>
    </source>
</evidence>
<dbReference type="Pfam" id="PF01230">
    <property type="entry name" value="HIT"/>
    <property type="match status" value="1"/>
</dbReference>
<dbReference type="SUPFAM" id="SSF54197">
    <property type="entry name" value="HIT-like"/>
    <property type="match status" value="1"/>
</dbReference>
<proteinExistence type="predicted"/>
<evidence type="ECO:0000256" key="1">
    <source>
        <dbReference type="PIRSR" id="PIRSR601310-1"/>
    </source>
</evidence>
<gene>
    <name evidence="5" type="ORF">EK0264_13300</name>
</gene>
<dbReference type="PANTHER" id="PTHR46648">
    <property type="entry name" value="HIT FAMILY PROTEIN 1"/>
    <property type="match status" value="1"/>
</dbReference>
<dbReference type="PROSITE" id="PS51084">
    <property type="entry name" value="HIT_2"/>
    <property type="match status" value="1"/>
</dbReference>
<dbReference type="GO" id="GO:0009117">
    <property type="term" value="P:nucleotide metabolic process"/>
    <property type="evidence" value="ECO:0007669"/>
    <property type="project" value="TreeGrafter"/>
</dbReference>
<evidence type="ECO:0000256" key="2">
    <source>
        <dbReference type="PIRSR" id="PIRSR601310-3"/>
    </source>
</evidence>
<dbReference type="InParanoid" id="A0A7L4YQ74"/>
<protein>
    <submittedName>
        <fullName evidence="5">HIT domain-containing protein</fullName>
    </submittedName>
</protein>
<dbReference type="PANTHER" id="PTHR46648:SF1">
    <property type="entry name" value="ADENOSINE 5'-MONOPHOSPHORAMIDASE HNT1"/>
    <property type="match status" value="1"/>
</dbReference>
<dbReference type="PRINTS" id="PR00332">
    <property type="entry name" value="HISTRIAD"/>
</dbReference>
<dbReference type="InterPro" id="IPR036265">
    <property type="entry name" value="HIT-like_sf"/>
</dbReference>
<dbReference type="InterPro" id="IPR011146">
    <property type="entry name" value="HIT-like"/>
</dbReference>
<dbReference type="RefSeq" id="WP_159546309.1">
    <property type="nucleotide sequence ID" value="NZ_CP047156.1"/>
</dbReference>
<dbReference type="KEGG" id="eke:EK0264_13300"/>
<evidence type="ECO:0000256" key="3">
    <source>
        <dbReference type="PROSITE-ProRule" id="PRU00464"/>
    </source>
</evidence>
<dbReference type="GO" id="GO:0003824">
    <property type="term" value="F:catalytic activity"/>
    <property type="evidence" value="ECO:0007669"/>
    <property type="project" value="InterPro"/>
</dbReference>
<keyword evidence="6" id="KW-1185">Reference proteome</keyword>
<accession>A0A7L4YQ74</accession>
<organism evidence="5 6">
    <name type="scientific">Epidermidibacterium keratini</name>
    <dbReference type="NCBI Taxonomy" id="1891644"/>
    <lineage>
        <taxon>Bacteria</taxon>
        <taxon>Bacillati</taxon>
        <taxon>Actinomycetota</taxon>
        <taxon>Actinomycetes</taxon>
        <taxon>Sporichthyales</taxon>
        <taxon>Sporichthyaceae</taxon>
        <taxon>Epidermidibacterium</taxon>
    </lineage>
</organism>
<feature type="domain" description="HIT" evidence="4">
    <location>
        <begin position="4"/>
        <end position="107"/>
    </location>
</feature>